<dbReference type="InterPro" id="IPR040316">
    <property type="entry name" value="INTS5"/>
</dbReference>
<dbReference type="AlphaFoldDB" id="A0AAD4MW37"/>
<dbReference type="GO" id="GO:0032039">
    <property type="term" value="C:integrator complex"/>
    <property type="evidence" value="ECO:0007669"/>
    <property type="project" value="InterPro"/>
</dbReference>
<dbReference type="InterPro" id="IPR029445">
    <property type="entry name" value="INTS5_N"/>
</dbReference>
<comment type="caution">
    <text evidence="3">The sequence shown here is derived from an EMBL/GenBank/DDBJ whole genome shotgun (WGS) entry which is preliminary data.</text>
</comment>
<dbReference type="Pfam" id="PF14837">
    <property type="entry name" value="INTS5_N"/>
    <property type="match status" value="1"/>
</dbReference>
<dbReference type="Pfam" id="PF14838">
    <property type="entry name" value="INTS5_C"/>
    <property type="match status" value="1"/>
</dbReference>
<evidence type="ECO:0000259" key="1">
    <source>
        <dbReference type="Pfam" id="PF14837"/>
    </source>
</evidence>
<evidence type="ECO:0000313" key="3">
    <source>
        <dbReference type="EMBL" id="KAI1705359.1"/>
    </source>
</evidence>
<dbReference type="PANTHER" id="PTHR31697">
    <property type="entry name" value="INTEGRATOR COMPLEX SUBUNIT 5"/>
    <property type="match status" value="1"/>
</dbReference>
<name>A0AAD4MW37_9BILA</name>
<dbReference type="InterPro" id="IPR029444">
    <property type="entry name" value="INTS5_C"/>
</dbReference>
<protein>
    <submittedName>
        <fullName evidence="3">Uncharacterized protein</fullName>
    </submittedName>
</protein>
<keyword evidence="4" id="KW-1185">Reference proteome</keyword>
<dbReference type="EMBL" id="JAKKPZ010000057">
    <property type="protein sequence ID" value="KAI1705359.1"/>
    <property type="molecule type" value="Genomic_DNA"/>
</dbReference>
<gene>
    <name evidence="3" type="ORF">DdX_13674</name>
</gene>
<evidence type="ECO:0000313" key="4">
    <source>
        <dbReference type="Proteomes" id="UP001201812"/>
    </source>
</evidence>
<dbReference type="Proteomes" id="UP001201812">
    <property type="component" value="Unassembled WGS sequence"/>
</dbReference>
<dbReference type="PANTHER" id="PTHR31697:SF2">
    <property type="entry name" value="INTEGRATOR COMPLEX SUBUNIT 5"/>
    <property type="match status" value="1"/>
</dbReference>
<feature type="domain" description="Integrator complex subunit 5 C-terminal" evidence="2">
    <location>
        <begin position="270"/>
        <end position="1021"/>
    </location>
</feature>
<feature type="domain" description="Integrator complex subunit 5 N-terminal" evidence="1">
    <location>
        <begin position="68"/>
        <end position="243"/>
    </location>
</feature>
<reference evidence="3" key="1">
    <citation type="submission" date="2022-01" db="EMBL/GenBank/DDBJ databases">
        <title>Genome Sequence Resource for Two Populations of Ditylenchus destructor, the Migratory Endoparasitic Phytonematode.</title>
        <authorList>
            <person name="Zhang H."/>
            <person name="Lin R."/>
            <person name="Xie B."/>
        </authorList>
    </citation>
    <scope>NUCLEOTIDE SEQUENCE</scope>
    <source>
        <strain evidence="3">BazhouSP</strain>
    </source>
</reference>
<dbReference type="GO" id="GO:0034472">
    <property type="term" value="P:snRNA 3'-end processing"/>
    <property type="evidence" value="ECO:0007669"/>
    <property type="project" value="TreeGrafter"/>
</dbReference>
<accession>A0AAD4MW37</accession>
<proteinExistence type="predicted"/>
<organism evidence="3 4">
    <name type="scientific">Ditylenchus destructor</name>
    <dbReference type="NCBI Taxonomy" id="166010"/>
    <lineage>
        <taxon>Eukaryota</taxon>
        <taxon>Metazoa</taxon>
        <taxon>Ecdysozoa</taxon>
        <taxon>Nematoda</taxon>
        <taxon>Chromadorea</taxon>
        <taxon>Rhabditida</taxon>
        <taxon>Tylenchina</taxon>
        <taxon>Tylenchomorpha</taxon>
        <taxon>Sphaerularioidea</taxon>
        <taxon>Anguinidae</taxon>
        <taxon>Anguininae</taxon>
        <taxon>Ditylenchus</taxon>
    </lineage>
</organism>
<sequence length="1055" mass="118826">MEVASVPGPSRMGTSSVAAGVIERVGQLQLKIETFFKLANMGDVSTVYKGRAVWALEKPSELYSAVKSLMIEGPATRSAVLHFVSNLIHENTHLYFLTVEKVAKSSHRFDNLDRANRQILEHIEAIMVEFNKESFALEILVWLFSLLSELGVQNGKRPAMGGKNMPGILLDIFHKCPCVYRVIQLLNKCFAFLLEKAPHDAIGILVESAKSGDKSDWIWLHMANTFPSEVVGPLIDIGIAEFKAHCRELLVGHNLNKARVVQLQDEINLKLRSFSEFFTYLSDKKKNAMFKMRIRKIVEDFFESESGDSASMFFLLKIFTISPTVFLFVANELKEFLSVRSLLRLFSLAGEPTMQITIPAKQLLQNFLVQIVNNLDIRVLLTLAEYLMPVVMRNKELIKEMRSLPPTLQAEFRDESLKIMNQILNRILAISRCEDRRYFVNRLIYDVPTLESFISNKVKKRKAANSILEGDEIGNYTAKLMYIVCVLSVMDKEADRKRSEDPRKFDYILDLFSMLLANAKDEEQLANFLAFARTLTPLYSDIMTRALRHFLARIPHYTKTPNGRQSTLFVSNMLSLITWHVNASEGDELKHLGLSLIDLKGEMHVNLMDWGLGYIETVKEWSDDSVKVVDCFLTLIKTVIPKVQLGLNKNLFRLKDPNRLLVQFSAMIILLLRLINKDHFGTAFDGIDFVCRCYAVTGIFFMSQAGASKDLLISALLDEAFENSTKLFGTSKDQSRTQEEINFEPISPQNFLGGNGPDYSCLKELRSTPFGSKSAANIAHSGTISSRHKRKIANAVIGMDESESMRTLLFVNMIENLCVSDNQNKYDSRACRHLGESLTDRLSPDGLASAYTWLDWETERELTPRYLEVNRLIEDELPFVFDFLLILSGAGMRGVFSALPIFKAMLASALVQLESTPLKDGPILQQSLVRISRVFAILISASFLPSSITAIFDVISQLSNHEASVILQRFWSFLQAILPQDLQTLELDQLSDGSSAILTKEKAGLELISMVILVIQRNISVLGPHLPSIIMSSGMESGGWSDGESQAMIGEDDWS</sequence>
<evidence type="ECO:0000259" key="2">
    <source>
        <dbReference type="Pfam" id="PF14838"/>
    </source>
</evidence>